<gene>
    <name evidence="1" type="ORF">POCTA_138.1.T0340280</name>
    <name evidence="2" type="ORF">POCTA_138.1.T0340284</name>
</gene>
<accession>A0A8S1TYS3</accession>
<name>A0A8S1TYS3_PAROT</name>
<reference evidence="2" key="1">
    <citation type="submission" date="2021-01" db="EMBL/GenBank/DDBJ databases">
        <authorList>
            <consortium name="Genoscope - CEA"/>
            <person name="William W."/>
        </authorList>
    </citation>
    <scope>NUCLEOTIDE SEQUENCE</scope>
</reference>
<keyword evidence="3" id="KW-1185">Reference proteome</keyword>
<evidence type="ECO:0000313" key="3">
    <source>
        <dbReference type="Proteomes" id="UP000683925"/>
    </source>
</evidence>
<evidence type="ECO:0000313" key="1">
    <source>
        <dbReference type="EMBL" id="CAD8158007.1"/>
    </source>
</evidence>
<protein>
    <submittedName>
        <fullName evidence="2">Uncharacterized protein</fullName>
    </submittedName>
</protein>
<dbReference type="AlphaFoldDB" id="A0A8S1TYS3"/>
<sequence>MDFQICNYIKQHLFNIPLQFKGFSPETLSYFSLSSLLENSSTNSKP</sequence>
<proteinExistence type="predicted"/>
<evidence type="ECO:0000313" key="2">
    <source>
        <dbReference type="EMBL" id="CAD8158015.1"/>
    </source>
</evidence>
<dbReference type="EMBL" id="CAJJDP010000034">
    <property type="protein sequence ID" value="CAD8158015.1"/>
    <property type="molecule type" value="Genomic_DNA"/>
</dbReference>
<dbReference type="Proteomes" id="UP000683925">
    <property type="component" value="Unassembled WGS sequence"/>
</dbReference>
<organism evidence="2 3">
    <name type="scientific">Paramecium octaurelia</name>
    <dbReference type="NCBI Taxonomy" id="43137"/>
    <lineage>
        <taxon>Eukaryota</taxon>
        <taxon>Sar</taxon>
        <taxon>Alveolata</taxon>
        <taxon>Ciliophora</taxon>
        <taxon>Intramacronucleata</taxon>
        <taxon>Oligohymenophorea</taxon>
        <taxon>Peniculida</taxon>
        <taxon>Parameciidae</taxon>
        <taxon>Paramecium</taxon>
    </lineage>
</organism>
<dbReference type="EMBL" id="CAJJDP010000034">
    <property type="protein sequence ID" value="CAD8158007.1"/>
    <property type="molecule type" value="Genomic_DNA"/>
</dbReference>
<comment type="caution">
    <text evidence="2">The sequence shown here is derived from an EMBL/GenBank/DDBJ whole genome shotgun (WGS) entry which is preliminary data.</text>
</comment>